<dbReference type="GO" id="GO:0005874">
    <property type="term" value="C:microtubule"/>
    <property type="evidence" value="ECO:0007669"/>
    <property type="project" value="TreeGrafter"/>
</dbReference>
<dbReference type="Proteomes" id="UP000001067">
    <property type="component" value="Unassembled WGS sequence"/>
</dbReference>
<dbReference type="Gene3D" id="1.20.120.1240">
    <property type="entry name" value="Dynamin, middle domain"/>
    <property type="match status" value="1"/>
</dbReference>
<dbReference type="InterPro" id="IPR020850">
    <property type="entry name" value="GED_dom"/>
</dbReference>
<dbReference type="STRING" id="861557.E3RL91"/>
<dbReference type="InterPro" id="IPR022812">
    <property type="entry name" value="Dynamin"/>
</dbReference>
<evidence type="ECO:0000313" key="4">
    <source>
        <dbReference type="Proteomes" id="UP000001067"/>
    </source>
</evidence>
<protein>
    <recommendedName>
        <fullName evidence="2">GED domain-containing protein</fullName>
    </recommendedName>
</protein>
<gene>
    <name evidence="3" type="ORF">PTT_09117</name>
</gene>
<proteinExistence type="predicted"/>
<dbReference type="KEGG" id="pte:PTT_09117"/>
<dbReference type="Gene3D" id="3.40.50.300">
    <property type="entry name" value="P-loop containing nucleotide triphosphate hydrolases"/>
    <property type="match status" value="1"/>
</dbReference>
<dbReference type="InterPro" id="IPR027417">
    <property type="entry name" value="P-loop_NTPase"/>
</dbReference>
<feature type="region of interest" description="Disordered" evidence="1">
    <location>
        <begin position="479"/>
        <end position="593"/>
    </location>
</feature>
<dbReference type="PROSITE" id="PS51388">
    <property type="entry name" value="GED"/>
    <property type="match status" value="1"/>
</dbReference>
<dbReference type="SUPFAM" id="SSF52540">
    <property type="entry name" value="P-loop containing nucleoside triphosphate hydrolases"/>
    <property type="match status" value="1"/>
</dbReference>
<name>E3RL91_PYRTT</name>
<dbReference type="PANTHER" id="PTHR11566:SF149">
    <property type="entry name" value="GTPASE, PUTATIVE (AFU_ORTHOLOGUE AFUA_6G11890)-RELATED"/>
    <property type="match status" value="1"/>
</dbReference>
<keyword evidence="4" id="KW-1185">Reference proteome</keyword>
<dbReference type="Pfam" id="PF01031">
    <property type="entry name" value="Dynamin_M"/>
    <property type="match status" value="1"/>
</dbReference>
<dbReference type="GO" id="GO:0016020">
    <property type="term" value="C:membrane"/>
    <property type="evidence" value="ECO:0007669"/>
    <property type="project" value="TreeGrafter"/>
</dbReference>
<evidence type="ECO:0000313" key="3">
    <source>
        <dbReference type="EMBL" id="EFQ93473.1"/>
    </source>
</evidence>
<dbReference type="HOGENOM" id="CLU_460145_0_0_1"/>
<feature type="compositionally biased region" description="Basic and acidic residues" evidence="1">
    <location>
        <begin position="511"/>
        <end position="524"/>
    </location>
</feature>
<dbReference type="InterPro" id="IPR000375">
    <property type="entry name" value="Dynamin_stalk"/>
</dbReference>
<dbReference type="GO" id="GO:0005739">
    <property type="term" value="C:mitochondrion"/>
    <property type="evidence" value="ECO:0007669"/>
    <property type="project" value="TreeGrafter"/>
</dbReference>
<dbReference type="OrthoDB" id="415706at2759"/>
<dbReference type="eggNOG" id="KOG0446">
    <property type="taxonomic scope" value="Eukaryota"/>
</dbReference>
<dbReference type="GO" id="GO:0048312">
    <property type="term" value="P:intracellular distribution of mitochondria"/>
    <property type="evidence" value="ECO:0007669"/>
    <property type="project" value="TreeGrafter"/>
</dbReference>
<reference evidence="3 4" key="1">
    <citation type="journal article" date="2010" name="Genome Biol.">
        <title>A first genome assembly of the barley fungal pathogen Pyrenophora teres f. teres.</title>
        <authorList>
            <person name="Ellwood S.R."/>
            <person name="Liu Z."/>
            <person name="Syme R.A."/>
            <person name="Lai Z."/>
            <person name="Hane J.K."/>
            <person name="Keiper F."/>
            <person name="Moffat C.S."/>
            <person name="Oliver R.P."/>
            <person name="Friesen T.L."/>
        </authorList>
    </citation>
    <scope>NUCLEOTIDE SEQUENCE [LARGE SCALE GENOMIC DNA]</scope>
    <source>
        <strain evidence="3 4">0-1</strain>
    </source>
</reference>
<organism evidence="4">
    <name type="scientific">Pyrenophora teres f. teres (strain 0-1)</name>
    <name type="common">Barley net blotch fungus</name>
    <name type="synonym">Drechslera teres f. teres</name>
    <dbReference type="NCBI Taxonomy" id="861557"/>
    <lineage>
        <taxon>Eukaryota</taxon>
        <taxon>Fungi</taxon>
        <taxon>Dikarya</taxon>
        <taxon>Ascomycota</taxon>
        <taxon>Pezizomycotina</taxon>
        <taxon>Dothideomycetes</taxon>
        <taxon>Pleosporomycetidae</taxon>
        <taxon>Pleosporales</taxon>
        <taxon>Pleosporineae</taxon>
        <taxon>Pleosporaceae</taxon>
        <taxon>Pyrenophora</taxon>
    </lineage>
</organism>
<dbReference type="EMBL" id="GL533828">
    <property type="protein sequence ID" value="EFQ93473.1"/>
    <property type="molecule type" value="Genomic_DNA"/>
</dbReference>
<evidence type="ECO:0000256" key="1">
    <source>
        <dbReference type="SAM" id="MobiDB-lite"/>
    </source>
</evidence>
<evidence type="ECO:0000259" key="2">
    <source>
        <dbReference type="PROSITE" id="PS51388"/>
    </source>
</evidence>
<dbReference type="GO" id="GO:0008017">
    <property type="term" value="F:microtubule binding"/>
    <property type="evidence" value="ECO:0007669"/>
    <property type="project" value="TreeGrafter"/>
</dbReference>
<dbReference type="PANTHER" id="PTHR11566">
    <property type="entry name" value="DYNAMIN"/>
    <property type="match status" value="1"/>
</dbReference>
<dbReference type="GO" id="GO:0003924">
    <property type="term" value="F:GTPase activity"/>
    <property type="evidence" value="ECO:0007669"/>
    <property type="project" value="TreeGrafter"/>
</dbReference>
<dbReference type="GO" id="GO:0016559">
    <property type="term" value="P:peroxisome fission"/>
    <property type="evidence" value="ECO:0007669"/>
    <property type="project" value="TreeGrafter"/>
</dbReference>
<dbReference type="AlphaFoldDB" id="E3RL91"/>
<dbReference type="GO" id="GO:0006897">
    <property type="term" value="P:endocytosis"/>
    <property type="evidence" value="ECO:0007669"/>
    <property type="project" value="TreeGrafter"/>
</dbReference>
<dbReference type="GO" id="GO:0000266">
    <property type="term" value="P:mitochondrial fission"/>
    <property type="evidence" value="ECO:0007669"/>
    <property type="project" value="TreeGrafter"/>
</dbReference>
<feature type="compositionally biased region" description="Low complexity" evidence="1">
    <location>
        <begin position="483"/>
        <end position="494"/>
    </location>
</feature>
<feature type="domain" description="GED" evidence="2">
    <location>
        <begin position="396"/>
        <end position="484"/>
    </location>
</feature>
<sequence>MRDEKSIILAVVVADNDPENQKVFRYLKDFDSTGSRTLGIITKPDKVERGGDNEKEMMGLVKNQKLPLKHRWHAVRNRSYATKDQTPAERDEAERDFFTKGLSQVLLEHIGRELPELVTAVQSSIQTTEAGLKALGPVRDTAGQQRAYLTGHAQKFHMLTNDALGGIYNNPLFALSSPDEPATTRLRTEIQNLNMAFAQTMYVKGHNWNIVSTYGSSAPVSSDGYSQAFLEYNNEFNEPEFISREDLNSHIGKYVRQSRPSGLPLLINPRVIGDVFQEQSQHWREHAKHHLQRVFKAMTSYVEEALGSLMDPYTCSMLMLKQVRPELDRRWRSVEAKLEELLMPYTEQDPITKTKARASGSASASVPFVFGTGDDGQKYTQSAQHLLTESIDNYTNSETLDLMPTYYKAIFISNIAILGIENCLIKDLPAIFSPTLIAGMDEEKLSAIASESEEIRHERATLEQKLSVLEPGKQVLFEHIAMRPTTRTTTKPATSSIRPSMAPSRSHKPNSRQDEQKRRDVKQDSDDELSCQLDNLVVTPPSPVSAPVRSRPRVDSGTATPTPKKQSRRRSPFGWPPSYEVPRAAVEDASDDD</sequence>
<accession>E3RL91</accession>